<organism evidence="3 4">
    <name type="scientific">Mycolicibacterium fortuitum</name>
    <name type="common">Mycobacterium fortuitum</name>
    <dbReference type="NCBI Taxonomy" id="1766"/>
    <lineage>
        <taxon>Bacteria</taxon>
        <taxon>Bacillati</taxon>
        <taxon>Actinomycetota</taxon>
        <taxon>Actinomycetes</taxon>
        <taxon>Mycobacteriales</taxon>
        <taxon>Mycobacteriaceae</taxon>
        <taxon>Mycolicibacterium</taxon>
    </lineage>
</organism>
<dbReference type="Proteomes" id="UP000255389">
    <property type="component" value="Unassembled WGS sequence"/>
</dbReference>
<gene>
    <name evidence="3" type="ORF">NCTC1542_05284</name>
</gene>
<protein>
    <recommendedName>
        <fullName evidence="5">Fibronectin-binding protein</fullName>
    </recommendedName>
</protein>
<feature type="region of interest" description="Disordered" evidence="1">
    <location>
        <begin position="62"/>
        <end position="92"/>
    </location>
</feature>
<evidence type="ECO:0000313" key="4">
    <source>
        <dbReference type="Proteomes" id="UP000255389"/>
    </source>
</evidence>
<dbReference type="AlphaFoldDB" id="A0A378V1Y2"/>
<accession>A0A378V1Y2</accession>
<name>A0A378V1Y2_MYCFO</name>
<evidence type="ECO:0000256" key="1">
    <source>
        <dbReference type="SAM" id="MobiDB-lite"/>
    </source>
</evidence>
<feature type="signal peptide" evidence="2">
    <location>
        <begin position="1"/>
        <end position="29"/>
    </location>
</feature>
<feature type="compositionally biased region" description="Pro residues" evidence="1">
    <location>
        <begin position="75"/>
        <end position="86"/>
    </location>
</feature>
<evidence type="ECO:0000256" key="2">
    <source>
        <dbReference type="SAM" id="SignalP"/>
    </source>
</evidence>
<reference evidence="3 4" key="1">
    <citation type="submission" date="2018-06" db="EMBL/GenBank/DDBJ databases">
        <authorList>
            <consortium name="Pathogen Informatics"/>
            <person name="Doyle S."/>
        </authorList>
    </citation>
    <scope>NUCLEOTIDE SEQUENCE [LARGE SCALE GENOMIC DNA]</scope>
    <source>
        <strain evidence="3 4">NCTC1542</strain>
    </source>
</reference>
<proteinExistence type="predicted"/>
<dbReference type="EMBL" id="UGQY01000004">
    <property type="protein sequence ID" value="SUA03797.1"/>
    <property type="molecule type" value="Genomic_DNA"/>
</dbReference>
<sequence length="92" mass="9753">MNAKRRYVRRPFSLLAGATMLAAAPSVGAVPAAADPITDPCQLAFSLFCRFVPMLPELEHNVDLTQNQPPADRAAPPPENMPPPDPCAAGCV</sequence>
<evidence type="ECO:0008006" key="5">
    <source>
        <dbReference type="Google" id="ProtNLM"/>
    </source>
</evidence>
<keyword evidence="2" id="KW-0732">Signal</keyword>
<evidence type="ECO:0000313" key="3">
    <source>
        <dbReference type="EMBL" id="SUA03797.1"/>
    </source>
</evidence>
<feature type="chain" id="PRO_5039518858" description="Fibronectin-binding protein" evidence="2">
    <location>
        <begin position="30"/>
        <end position="92"/>
    </location>
</feature>